<feature type="region of interest" description="Disordered" evidence="1">
    <location>
        <begin position="103"/>
        <end position="161"/>
    </location>
</feature>
<evidence type="ECO:0000313" key="2">
    <source>
        <dbReference type="EMBL" id="CAK0870047.1"/>
    </source>
</evidence>
<evidence type="ECO:0000256" key="1">
    <source>
        <dbReference type="SAM" id="MobiDB-lite"/>
    </source>
</evidence>
<gene>
    <name evidence="2" type="ORF">PCOR1329_LOCUS56253</name>
</gene>
<keyword evidence="3" id="KW-1185">Reference proteome</keyword>
<evidence type="ECO:0000313" key="3">
    <source>
        <dbReference type="Proteomes" id="UP001189429"/>
    </source>
</evidence>
<accession>A0ABN9VBD8</accession>
<sequence>MIADKRAKEGAALQAASDEGVVLLEGLLAKAREAARFAAEMEDHITDQGVRECWPTEALDDIDLGDRGEIQVGTAEASTAGSGVGPAAAAGAAALVTATASSSAPSAACAPSAPKGRVSGPPSPCSGQAGGRGAAFRKRPAAAPQASAPADQLAPVGESAGDTMRRVARRLQQERGQARATAAQITETQPAAIQVPQGVAAAAPPAPASSRGGPRAVHGHQLMEGLVLSQAAEPFFICAVCYMYARAPRMAWKGLRGKCSEAVQRVRAGSRAQARHDLGKRR</sequence>
<protein>
    <submittedName>
        <fullName evidence="2">Uncharacterized protein</fullName>
    </submittedName>
</protein>
<dbReference type="Proteomes" id="UP001189429">
    <property type="component" value="Unassembled WGS sequence"/>
</dbReference>
<feature type="compositionally biased region" description="Low complexity" evidence="1">
    <location>
        <begin position="141"/>
        <end position="155"/>
    </location>
</feature>
<comment type="caution">
    <text evidence="2">The sequence shown here is derived from an EMBL/GenBank/DDBJ whole genome shotgun (WGS) entry which is preliminary data.</text>
</comment>
<name>A0ABN9VBD8_9DINO</name>
<reference evidence="2" key="1">
    <citation type="submission" date="2023-10" db="EMBL/GenBank/DDBJ databases">
        <authorList>
            <person name="Chen Y."/>
            <person name="Shah S."/>
            <person name="Dougan E. K."/>
            <person name="Thang M."/>
            <person name="Chan C."/>
        </authorList>
    </citation>
    <scope>NUCLEOTIDE SEQUENCE [LARGE SCALE GENOMIC DNA]</scope>
</reference>
<organism evidence="2 3">
    <name type="scientific">Prorocentrum cordatum</name>
    <dbReference type="NCBI Taxonomy" id="2364126"/>
    <lineage>
        <taxon>Eukaryota</taxon>
        <taxon>Sar</taxon>
        <taxon>Alveolata</taxon>
        <taxon>Dinophyceae</taxon>
        <taxon>Prorocentrales</taxon>
        <taxon>Prorocentraceae</taxon>
        <taxon>Prorocentrum</taxon>
    </lineage>
</organism>
<proteinExistence type="predicted"/>
<dbReference type="EMBL" id="CAUYUJ010016918">
    <property type="protein sequence ID" value="CAK0870047.1"/>
    <property type="molecule type" value="Genomic_DNA"/>
</dbReference>
<feature type="compositionally biased region" description="Low complexity" evidence="1">
    <location>
        <begin position="103"/>
        <end position="114"/>
    </location>
</feature>